<sequence length="516" mass="57998">MKLILIVLFLSISNTIVHGFPPFLREGKDIVSAGICRNLCKGGQVFTPFLPPKEPDCSSSISCKKCDYNSIIKNDPSTVCSYTFSNEFVDSDFDTQLTLFHGKSQLIIPHNSTLSRLSKESNVLNTNKGEKSHGLFTVAVQWKKMKGIDVSQCSNGIAEIEWSLFNIGVYRNWDIIAMIETKPEATFPFCFENVEFPLDPTRSSKIGSKMPTNLKRLGYSIANGRPSAIRITKTIAVNQKEMKINPEKALEILLKKYVSFKIGINGASVKNIFSETFHESRKDLSKDDNRTEGGSDSNTNELSHSDFNSSFSGNNSENSSKPPEKKNIKLEILKEKLLDKLRGRGFTDPLILDSMMSLGFYSCFRIICTKKKSGISKRKYRLQERIPLTLESARDIHSKALSQFSDLISPFYTVPLPIHNSEYWVNGDYKPHIIYNQSPLQNKNKISPTKVESKRKKSFKNNIEKGINSDFDSDFSSSDSDLLAIIALTNSETLQNGASVNEILETDSILDLERNN</sequence>
<evidence type="ECO:0000256" key="2">
    <source>
        <dbReference type="SAM" id="SignalP"/>
    </source>
</evidence>
<feature type="compositionally biased region" description="Basic and acidic residues" evidence="1">
    <location>
        <begin position="281"/>
        <end position="293"/>
    </location>
</feature>
<evidence type="ECO:0000313" key="4">
    <source>
        <dbReference type="EMBL" id="PPS95213.1"/>
    </source>
</evidence>
<gene>
    <name evidence="3" type="ORF">CHUDEA2_1840</name>
    <name evidence="4" type="ORF">GY17_00002137</name>
</gene>
<dbReference type="OrthoDB" id="340908at2759"/>
<dbReference type="VEuPathDB" id="CryptoDB:CHUDEA2_1840"/>
<reference evidence="4 5" key="1">
    <citation type="submission" date="2014-11" db="EMBL/GenBank/DDBJ databases">
        <title>Comparative genomic analysis of Cryptosporidium hominis reveals occurrence of genetic recombination in virulent subtypes.</title>
        <authorList>
            <person name="Guo Y."/>
            <person name="Tang K."/>
            <person name="Frace M."/>
            <person name="Li N."/>
            <person name="Roellig D.M."/>
            <person name="Sammons S."/>
            <person name="Knipe K."/>
            <person name="Rowe L."/>
            <person name="Feng Y."/>
            <person name="Xiao L."/>
        </authorList>
    </citation>
    <scope>NUCLEOTIDE SEQUENCE [LARGE SCALE GENOMIC DNA]</scope>
    <source>
        <strain evidence="4">30976</strain>
    </source>
</reference>
<dbReference type="EMBL" id="LN877948">
    <property type="protein sequence ID" value="CUV04539.1"/>
    <property type="molecule type" value="Genomic_DNA"/>
</dbReference>
<feature type="region of interest" description="Disordered" evidence="1">
    <location>
        <begin position="281"/>
        <end position="326"/>
    </location>
</feature>
<reference evidence="4 5" key="3">
    <citation type="submission" date="2017-10" db="EMBL/GenBank/DDBJ databases">
        <title>Consistent, comparative and evidence-based genome annotation and re-annotation for the closely-related species, Cryptosporidium parvum, C. hominis and C. tyzzeri.</title>
        <authorList>
            <person name="Baptista R.P."/>
            <person name="Li Y."/>
            <person name="Sateriale A."/>
            <person name="Striepen B."/>
            <person name="Kissinger J.C."/>
        </authorList>
    </citation>
    <scope>NUCLEOTIDE SEQUENCE [LARGE SCALE GENOMIC DNA]</scope>
    <source>
        <strain evidence="4">30976</strain>
    </source>
</reference>
<evidence type="ECO:0000313" key="5">
    <source>
        <dbReference type="Proteomes" id="UP001429100"/>
    </source>
</evidence>
<dbReference type="Proteomes" id="UP000199752">
    <property type="component" value="Chromosome 2"/>
</dbReference>
<dbReference type="VEuPathDB" id="CryptoDB:Chro.20200"/>
<dbReference type="Proteomes" id="UP001429100">
    <property type="component" value="Unassembled WGS sequence"/>
</dbReference>
<accession>A0A0S4TBG1</accession>
<dbReference type="VEuPathDB" id="CryptoDB:ChTU502y2012_418g0165"/>
<feature type="chain" id="PRO_5006627658" description="Cgd2_1840 protein" evidence="2">
    <location>
        <begin position="20"/>
        <end position="516"/>
    </location>
</feature>
<feature type="compositionally biased region" description="Low complexity" evidence="1">
    <location>
        <begin position="305"/>
        <end position="320"/>
    </location>
</feature>
<feature type="signal peptide" evidence="2">
    <location>
        <begin position="1"/>
        <end position="19"/>
    </location>
</feature>
<organism evidence="3">
    <name type="scientific">Cryptosporidium hominis</name>
    <dbReference type="NCBI Taxonomy" id="237895"/>
    <lineage>
        <taxon>Eukaryota</taxon>
        <taxon>Sar</taxon>
        <taxon>Alveolata</taxon>
        <taxon>Apicomplexa</taxon>
        <taxon>Conoidasida</taxon>
        <taxon>Coccidia</taxon>
        <taxon>Eucoccidiorida</taxon>
        <taxon>Eimeriorina</taxon>
        <taxon>Cryptosporidiidae</taxon>
        <taxon>Cryptosporidium</taxon>
    </lineage>
</organism>
<proteinExistence type="predicted"/>
<evidence type="ECO:0000256" key="1">
    <source>
        <dbReference type="SAM" id="MobiDB-lite"/>
    </source>
</evidence>
<name>A0A0S4TBG1_CRYHO</name>
<keyword evidence="2" id="KW-0732">Signal</keyword>
<dbReference type="AlphaFoldDB" id="A0A0S4TBG1"/>
<reference evidence="3" key="2">
    <citation type="submission" date="2015-08" db="EMBL/GenBank/DDBJ databases">
        <authorList>
            <person name="Babu N.S."/>
            <person name="Beckwith C.J."/>
            <person name="Beseler K.G."/>
            <person name="Brison A."/>
            <person name="Carone J.V."/>
            <person name="Caskin T.P."/>
            <person name="Diamond M."/>
            <person name="Durham M.E."/>
            <person name="Foxe J.M."/>
            <person name="Go M."/>
            <person name="Henderson B.A."/>
            <person name="Jones I.B."/>
            <person name="McGettigan J.A."/>
            <person name="Micheletti S.J."/>
            <person name="Nasrallah M.E."/>
            <person name="Ortiz D."/>
            <person name="Piller C.R."/>
            <person name="Privatt S.R."/>
            <person name="Schneider S.L."/>
            <person name="Sharp S."/>
            <person name="Smith T.C."/>
            <person name="Stanton J.D."/>
            <person name="Ullery H.E."/>
            <person name="Wilson R.J."/>
            <person name="Serrano M.G."/>
            <person name="Buck G."/>
            <person name="Lee V."/>
            <person name="Wang Y."/>
            <person name="Carvalho R."/>
            <person name="Voegtly L."/>
            <person name="Shi R."/>
            <person name="Duckworth R."/>
            <person name="Johnson A."/>
            <person name="Loviza R."/>
            <person name="Walstead R."/>
            <person name="Shah Z."/>
            <person name="Kiflezghi M."/>
            <person name="Wade K."/>
            <person name="Ball S.L."/>
            <person name="Bradley K.W."/>
            <person name="Asai D.J."/>
            <person name="Bowman C.A."/>
            <person name="Russell D.A."/>
            <person name="Pope W.H."/>
            <person name="Jacobs-Sera D."/>
            <person name="Hendrix R.W."/>
            <person name="Hatfull G.F."/>
        </authorList>
    </citation>
    <scope>NUCLEOTIDE SEQUENCE [LARGE SCALE GENOMIC DNA]</scope>
</reference>
<evidence type="ECO:0008006" key="6">
    <source>
        <dbReference type="Google" id="ProtNLM"/>
    </source>
</evidence>
<dbReference type="EMBL" id="JTAI01000039">
    <property type="protein sequence ID" value="PPS95213.1"/>
    <property type="molecule type" value="Genomic_DNA"/>
</dbReference>
<dbReference type="VEuPathDB" id="CryptoDB:GY17_00002137"/>
<protein>
    <recommendedName>
        <fullName evidence="6">Cgd2_1840 protein</fullName>
    </recommendedName>
</protein>
<evidence type="ECO:0000313" key="3">
    <source>
        <dbReference type="EMBL" id="CUV04539.1"/>
    </source>
</evidence>
<keyword evidence="5" id="KW-1185">Reference proteome</keyword>